<evidence type="ECO:0000256" key="3">
    <source>
        <dbReference type="ARBA" id="ARBA00012286"/>
    </source>
</evidence>
<keyword evidence="8 10" id="KW-0547">Nucleotide-binding</keyword>
<feature type="binding site" evidence="10">
    <location>
        <position position="87"/>
    </location>
    <ligand>
        <name>L-citrulline</name>
        <dbReference type="ChEBI" id="CHEBI:57743"/>
    </ligand>
</feature>
<dbReference type="GO" id="GO:0004055">
    <property type="term" value="F:argininosuccinate synthase activity"/>
    <property type="evidence" value="ECO:0007669"/>
    <property type="project" value="UniProtKB-UniRule"/>
</dbReference>
<feature type="domain" description="Arginosuccinate synthase C-terminal" evidence="12">
    <location>
        <begin position="174"/>
        <end position="390"/>
    </location>
</feature>
<keyword evidence="14" id="KW-1185">Reference proteome</keyword>
<feature type="binding site" evidence="10">
    <location>
        <position position="124"/>
    </location>
    <ligand>
        <name>L-aspartate</name>
        <dbReference type="ChEBI" id="CHEBI:29991"/>
    </ligand>
</feature>
<keyword evidence="4 10" id="KW-0963">Cytoplasm</keyword>
<dbReference type="Gene3D" id="3.90.1260.10">
    <property type="entry name" value="Argininosuccinate synthetase, chain A, domain 2"/>
    <property type="match status" value="1"/>
</dbReference>
<reference evidence="13 14" key="1">
    <citation type="submission" date="2019-03" db="EMBL/GenBank/DDBJ databases">
        <title>Draft genome sequences of novel Actinobacteria.</title>
        <authorList>
            <person name="Sahin N."/>
            <person name="Ay H."/>
            <person name="Saygin H."/>
        </authorList>
    </citation>
    <scope>NUCLEOTIDE SEQUENCE [LARGE SCALE GENOMIC DNA]</scope>
    <source>
        <strain evidence="13 14">CH32</strain>
    </source>
</reference>
<dbReference type="PANTHER" id="PTHR11587:SF2">
    <property type="entry name" value="ARGININOSUCCINATE SYNTHASE"/>
    <property type="match status" value="1"/>
</dbReference>
<dbReference type="Gene3D" id="1.20.5.470">
    <property type="entry name" value="Single helix bin"/>
    <property type="match status" value="1"/>
</dbReference>
<dbReference type="PANTHER" id="PTHR11587">
    <property type="entry name" value="ARGININOSUCCINATE SYNTHASE"/>
    <property type="match status" value="1"/>
</dbReference>
<evidence type="ECO:0000256" key="2">
    <source>
        <dbReference type="ARBA" id="ARBA00011881"/>
    </source>
</evidence>
<evidence type="ECO:0000256" key="5">
    <source>
        <dbReference type="ARBA" id="ARBA00022571"/>
    </source>
</evidence>
<comment type="caution">
    <text evidence="10">Lacks conserved residue(s) required for the propagation of feature annotation.</text>
</comment>
<comment type="caution">
    <text evidence="13">The sequence shown here is derived from an EMBL/GenBank/DDBJ whole genome shotgun (WGS) entry which is preliminary data.</text>
</comment>
<feature type="binding site" evidence="10">
    <location>
        <position position="127"/>
    </location>
    <ligand>
        <name>L-citrulline</name>
        <dbReference type="ChEBI" id="CHEBI:57743"/>
    </ligand>
</feature>
<comment type="catalytic activity">
    <reaction evidence="10">
        <text>L-citrulline + L-aspartate + ATP = 2-(N(omega)-L-arginino)succinate + AMP + diphosphate + H(+)</text>
        <dbReference type="Rhea" id="RHEA:10932"/>
        <dbReference type="ChEBI" id="CHEBI:15378"/>
        <dbReference type="ChEBI" id="CHEBI:29991"/>
        <dbReference type="ChEBI" id="CHEBI:30616"/>
        <dbReference type="ChEBI" id="CHEBI:33019"/>
        <dbReference type="ChEBI" id="CHEBI:57472"/>
        <dbReference type="ChEBI" id="CHEBI:57743"/>
        <dbReference type="ChEBI" id="CHEBI:456215"/>
        <dbReference type="EC" id="6.3.4.5"/>
    </reaction>
</comment>
<dbReference type="CDD" id="cd01999">
    <property type="entry name" value="ASS"/>
    <property type="match status" value="1"/>
</dbReference>
<dbReference type="FunFam" id="3.90.1260.10:FF:000007">
    <property type="entry name" value="Argininosuccinate synthase"/>
    <property type="match status" value="1"/>
</dbReference>
<evidence type="ECO:0000256" key="8">
    <source>
        <dbReference type="ARBA" id="ARBA00022741"/>
    </source>
</evidence>
<sequence>MPDRVVLAYSGGLDTSVAIPYLAEKMDAEVIAVALDLGQGGEDMEDIRKRALDCGAAESVVVDAREEFAADFCVPALRANALYMDRYPLVSSLSRPLIVKHLVAAARRLGGTIVAHGCTGKGNDQVRFEAGLSALAPELRVVAPARDFAWTRDKAIEYAEARGLPIETSKKNPFSIDQNLWGRAIETGFLEDIWNGPSEDVYAYTADPATPREPDEVVITFDEGVPVAVDGRALTPYEVVDELNRRAGAQGVGRVDLVEDRLVGIKSREVYEAPGAMTLITAHMELENVTVERDLARHKRGVDQRWGELVYDGLWFSPLRRALDAFIAEAQRRVSGDIRMTLHGGRAVVTGRRSGDSLYDHSLATYDTGDAFDQSQAKGFVELFSLPAKIAAARDAKKD</sequence>
<dbReference type="GO" id="GO:0000053">
    <property type="term" value="P:argininosuccinate metabolic process"/>
    <property type="evidence" value="ECO:0007669"/>
    <property type="project" value="TreeGrafter"/>
</dbReference>
<dbReference type="GO" id="GO:0006526">
    <property type="term" value="P:L-arginine biosynthetic process"/>
    <property type="evidence" value="ECO:0007669"/>
    <property type="project" value="UniProtKB-UniRule"/>
</dbReference>
<keyword evidence="6 10" id="KW-0436">Ligase</keyword>
<feature type="binding site" evidence="10">
    <location>
        <position position="271"/>
    </location>
    <ligand>
        <name>L-citrulline</name>
        <dbReference type="ChEBI" id="CHEBI:57743"/>
    </ligand>
</feature>
<dbReference type="NCBIfam" id="NF001770">
    <property type="entry name" value="PRK00509.1"/>
    <property type="match status" value="1"/>
</dbReference>
<dbReference type="InterPro" id="IPR018223">
    <property type="entry name" value="Arginosuc_synth_CS"/>
</dbReference>
<comment type="similarity">
    <text evidence="10">Belongs to the argininosuccinate synthase family. Type 1 subfamily.</text>
</comment>
<comment type="subcellular location">
    <subcellularLocation>
        <location evidence="10">Cytoplasm</location>
    </subcellularLocation>
</comment>
<dbReference type="Proteomes" id="UP000295302">
    <property type="component" value="Unassembled WGS sequence"/>
</dbReference>
<evidence type="ECO:0000256" key="7">
    <source>
        <dbReference type="ARBA" id="ARBA00022605"/>
    </source>
</evidence>
<dbReference type="NCBIfam" id="TIGR00032">
    <property type="entry name" value="argG"/>
    <property type="match status" value="1"/>
</dbReference>
<dbReference type="InterPro" id="IPR023434">
    <property type="entry name" value="Arginosuc_synth_type_1_subfam"/>
</dbReference>
<dbReference type="InterPro" id="IPR014729">
    <property type="entry name" value="Rossmann-like_a/b/a_fold"/>
</dbReference>
<dbReference type="EC" id="6.3.4.5" evidence="3 10"/>
<dbReference type="HAMAP" id="MF_00005">
    <property type="entry name" value="Arg_succ_synth_type1"/>
    <property type="match status" value="1"/>
</dbReference>
<comment type="subunit">
    <text evidence="2 10">Homotetramer.</text>
</comment>
<dbReference type="PROSITE" id="PS00564">
    <property type="entry name" value="ARGININOSUCCIN_SYN_1"/>
    <property type="match status" value="1"/>
</dbReference>
<feature type="domain" description="Arginosuccinate synthase-like N-terminal" evidence="11">
    <location>
        <begin position="4"/>
        <end position="165"/>
    </location>
</feature>
<protein>
    <recommendedName>
        <fullName evidence="3 10">Argininosuccinate synthase</fullName>
        <ecNumber evidence="3 10">6.3.4.5</ecNumber>
    </recommendedName>
    <alternativeName>
        <fullName evidence="10">Citrulline--aspartate ligase</fullName>
    </alternativeName>
</protein>
<evidence type="ECO:0000256" key="10">
    <source>
        <dbReference type="HAMAP-Rule" id="MF_00005"/>
    </source>
</evidence>
<evidence type="ECO:0000259" key="12">
    <source>
        <dbReference type="Pfam" id="PF20979"/>
    </source>
</evidence>
<keyword evidence="5 10" id="KW-0055">Arginine biosynthesis</keyword>
<dbReference type="InterPro" id="IPR048268">
    <property type="entry name" value="Arginosuc_syn_C"/>
</dbReference>
<gene>
    <name evidence="10" type="primary">argG</name>
    <name evidence="13" type="ORF">E1286_14450</name>
</gene>
<evidence type="ECO:0000256" key="9">
    <source>
        <dbReference type="ARBA" id="ARBA00022840"/>
    </source>
</evidence>
<accession>A0A4R4YWV3</accession>
<dbReference type="OrthoDB" id="9801641at2"/>
<proteinExistence type="inferred from homology"/>
<feature type="binding site" evidence="10">
    <location>
        <position position="92"/>
    </location>
    <ligand>
        <name>L-citrulline</name>
        <dbReference type="ChEBI" id="CHEBI:57743"/>
    </ligand>
</feature>
<dbReference type="GO" id="GO:0000050">
    <property type="term" value="P:urea cycle"/>
    <property type="evidence" value="ECO:0007669"/>
    <property type="project" value="TreeGrafter"/>
</dbReference>
<feature type="binding site" evidence="10">
    <location>
        <position position="175"/>
    </location>
    <ligand>
        <name>L-citrulline</name>
        <dbReference type="ChEBI" id="CHEBI:57743"/>
    </ligand>
</feature>
<dbReference type="EMBL" id="SMKQ01000034">
    <property type="protein sequence ID" value="TDD49034.1"/>
    <property type="molecule type" value="Genomic_DNA"/>
</dbReference>
<comment type="pathway">
    <text evidence="1 10">Amino-acid biosynthesis; L-arginine biosynthesis; L-arginine from L-ornithine and carbamoyl phosphate: step 2/3.</text>
</comment>
<dbReference type="AlphaFoldDB" id="A0A4R4YWV3"/>
<keyword evidence="7 10" id="KW-0028">Amino-acid biosynthesis</keyword>
<feature type="binding site" evidence="10">
    <location>
        <position position="117"/>
    </location>
    <ligand>
        <name>ATP</name>
        <dbReference type="ChEBI" id="CHEBI:30616"/>
    </ligand>
</feature>
<organism evidence="13 14">
    <name type="scientific">Nonomuraea terrae</name>
    <dbReference type="NCBI Taxonomy" id="2530383"/>
    <lineage>
        <taxon>Bacteria</taxon>
        <taxon>Bacillati</taxon>
        <taxon>Actinomycetota</taxon>
        <taxon>Actinomycetes</taxon>
        <taxon>Streptosporangiales</taxon>
        <taxon>Streptosporangiaceae</taxon>
        <taxon>Nonomuraea</taxon>
    </lineage>
</organism>
<dbReference type="InterPro" id="IPR024074">
    <property type="entry name" value="AS_cat/multimer_dom_body"/>
</dbReference>
<name>A0A4R4YWV3_9ACTN</name>
<keyword evidence="9 10" id="KW-0067">ATP-binding</keyword>
<dbReference type="GO" id="GO:0005737">
    <property type="term" value="C:cytoplasm"/>
    <property type="evidence" value="ECO:0007669"/>
    <property type="project" value="UniProtKB-SubCell"/>
</dbReference>
<dbReference type="Pfam" id="PF20979">
    <property type="entry name" value="Arginosuc_syn_C"/>
    <property type="match status" value="1"/>
</dbReference>
<feature type="binding site" evidence="10">
    <location>
        <begin position="8"/>
        <end position="16"/>
    </location>
    <ligand>
        <name>ATP</name>
        <dbReference type="ChEBI" id="CHEBI:30616"/>
    </ligand>
</feature>
<evidence type="ECO:0000256" key="1">
    <source>
        <dbReference type="ARBA" id="ARBA00004967"/>
    </source>
</evidence>
<feature type="binding site" evidence="10">
    <location>
        <position position="119"/>
    </location>
    <ligand>
        <name>L-aspartate</name>
        <dbReference type="ChEBI" id="CHEBI:29991"/>
    </ligand>
</feature>
<evidence type="ECO:0000259" key="11">
    <source>
        <dbReference type="Pfam" id="PF00764"/>
    </source>
</evidence>
<dbReference type="Gene3D" id="3.40.50.620">
    <property type="entry name" value="HUPs"/>
    <property type="match status" value="1"/>
</dbReference>
<dbReference type="PROSITE" id="PS00565">
    <property type="entry name" value="ARGININOSUCCIN_SYN_2"/>
    <property type="match status" value="1"/>
</dbReference>
<feature type="binding site" evidence="10">
    <location>
        <position position="259"/>
    </location>
    <ligand>
        <name>L-citrulline</name>
        <dbReference type="ChEBI" id="CHEBI:57743"/>
    </ligand>
</feature>
<feature type="binding site" evidence="10">
    <location>
        <position position="123"/>
    </location>
    <ligand>
        <name>L-citrulline</name>
        <dbReference type="ChEBI" id="CHEBI:57743"/>
    </ligand>
</feature>
<dbReference type="RefSeq" id="WP_132612625.1">
    <property type="nucleotide sequence ID" value="NZ_SMKQ01000034.1"/>
</dbReference>
<dbReference type="InterPro" id="IPR001518">
    <property type="entry name" value="Arginosuc_synth"/>
</dbReference>
<evidence type="ECO:0000313" key="13">
    <source>
        <dbReference type="EMBL" id="TDD49034.1"/>
    </source>
</evidence>
<evidence type="ECO:0000256" key="6">
    <source>
        <dbReference type="ARBA" id="ARBA00022598"/>
    </source>
</evidence>
<dbReference type="GO" id="GO:0005524">
    <property type="term" value="F:ATP binding"/>
    <property type="evidence" value="ECO:0007669"/>
    <property type="project" value="UniProtKB-UniRule"/>
</dbReference>
<dbReference type="SUPFAM" id="SSF69864">
    <property type="entry name" value="Argininosuccinate synthetase, C-terminal domain"/>
    <property type="match status" value="1"/>
</dbReference>
<evidence type="ECO:0000256" key="4">
    <source>
        <dbReference type="ARBA" id="ARBA00022490"/>
    </source>
</evidence>
<dbReference type="SUPFAM" id="SSF52402">
    <property type="entry name" value="Adenine nucleotide alpha hydrolases-like"/>
    <property type="match status" value="1"/>
</dbReference>
<feature type="binding site" evidence="10">
    <location>
        <position position="123"/>
    </location>
    <ligand>
        <name>L-aspartate</name>
        <dbReference type="ChEBI" id="CHEBI:29991"/>
    </ligand>
</feature>
<evidence type="ECO:0000313" key="14">
    <source>
        <dbReference type="Proteomes" id="UP000295302"/>
    </source>
</evidence>
<dbReference type="InterPro" id="IPR048267">
    <property type="entry name" value="Arginosuc_syn_N"/>
</dbReference>
<dbReference type="FunFam" id="3.40.50.620:FF:000038">
    <property type="entry name" value="Argininosuccinate synthase"/>
    <property type="match status" value="1"/>
</dbReference>
<dbReference type="UniPathway" id="UPA00068">
    <property type="reaction ID" value="UER00113"/>
</dbReference>
<dbReference type="Pfam" id="PF00764">
    <property type="entry name" value="Arginosuc_synth"/>
    <property type="match status" value="1"/>
</dbReference>